<dbReference type="Gene3D" id="3.40.50.150">
    <property type="entry name" value="Vaccinia Virus protein VP39"/>
    <property type="match status" value="1"/>
</dbReference>
<dbReference type="PANTHER" id="PTHR34203">
    <property type="entry name" value="METHYLTRANSFERASE, FKBM FAMILY PROTEIN"/>
    <property type="match status" value="1"/>
</dbReference>
<evidence type="ECO:0000313" key="4">
    <source>
        <dbReference type="Proteomes" id="UP001634394"/>
    </source>
</evidence>
<dbReference type="SUPFAM" id="SSF53335">
    <property type="entry name" value="S-adenosyl-L-methionine-dependent methyltransferases"/>
    <property type="match status" value="1"/>
</dbReference>
<dbReference type="EMBL" id="JBJQND010000013">
    <property type="protein sequence ID" value="KAL3857867.1"/>
    <property type="molecule type" value="Genomic_DNA"/>
</dbReference>
<dbReference type="Pfam" id="PF05050">
    <property type="entry name" value="Methyltransf_21"/>
    <property type="match status" value="1"/>
</dbReference>
<feature type="transmembrane region" description="Helical" evidence="1">
    <location>
        <begin position="37"/>
        <end position="64"/>
    </location>
</feature>
<feature type="domain" description="Methyltransferase FkbM" evidence="2">
    <location>
        <begin position="193"/>
        <end position="362"/>
    </location>
</feature>
<keyword evidence="1" id="KW-1133">Transmembrane helix</keyword>
<dbReference type="InterPro" id="IPR006342">
    <property type="entry name" value="FkbM_mtfrase"/>
</dbReference>
<protein>
    <recommendedName>
        <fullName evidence="2">Methyltransferase FkbM domain-containing protein</fullName>
    </recommendedName>
</protein>
<gene>
    <name evidence="3" type="ORF">ACJMK2_012497</name>
</gene>
<reference evidence="3 4" key="1">
    <citation type="submission" date="2024-11" db="EMBL/GenBank/DDBJ databases">
        <title>Chromosome-level genome assembly of the freshwater bivalve Anodonta woodiana.</title>
        <authorList>
            <person name="Chen X."/>
        </authorList>
    </citation>
    <scope>NUCLEOTIDE SEQUENCE [LARGE SCALE GENOMIC DNA]</scope>
    <source>
        <strain evidence="3">MN2024</strain>
        <tissue evidence="3">Gills</tissue>
    </source>
</reference>
<dbReference type="AlphaFoldDB" id="A0ABD3V8D7"/>
<dbReference type="InterPro" id="IPR029063">
    <property type="entry name" value="SAM-dependent_MTases_sf"/>
</dbReference>
<dbReference type="InterPro" id="IPR052514">
    <property type="entry name" value="SAM-dependent_MTase"/>
</dbReference>
<name>A0ABD3V8D7_SINWO</name>
<proteinExistence type="predicted"/>
<keyword evidence="4" id="KW-1185">Reference proteome</keyword>
<dbReference type="NCBIfam" id="TIGR01444">
    <property type="entry name" value="fkbM_fam"/>
    <property type="match status" value="1"/>
</dbReference>
<evidence type="ECO:0000259" key="2">
    <source>
        <dbReference type="Pfam" id="PF05050"/>
    </source>
</evidence>
<evidence type="ECO:0000313" key="3">
    <source>
        <dbReference type="EMBL" id="KAL3857867.1"/>
    </source>
</evidence>
<accession>A0ABD3V8D7</accession>
<dbReference type="PANTHER" id="PTHR34203:SF15">
    <property type="entry name" value="SLL1173 PROTEIN"/>
    <property type="match status" value="1"/>
</dbReference>
<evidence type="ECO:0000256" key="1">
    <source>
        <dbReference type="SAM" id="Phobius"/>
    </source>
</evidence>
<keyword evidence="1" id="KW-0812">Transmembrane</keyword>
<organism evidence="3 4">
    <name type="scientific">Sinanodonta woodiana</name>
    <name type="common">Chinese pond mussel</name>
    <name type="synonym">Anodonta woodiana</name>
    <dbReference type="NCBI Taxonomy" id="1069815"/>
    <lineage>
        <taxon>Eukaryota</taxon>
        <taxon>Metazoa</taxon>
        <taxon>Spiralia</taxon>
        <taxon>Lophotrochozoa</taxon>
        <taxon>Mollusca</taxon>
        <taxon>Bivalvia</taxon>
        <taxon>Autobranchia</taxon>
        <taxon>Heteroconchia</taxon>
        <taxon>Palaeoheterodonta</taxon>
        <taxon>Unionida</taxon>
        <taxon>Unionoidea</taxon>
        <taxon>Unionidae</taxon>
        <taxon>Unioninae</taxon>
        <taxon>Sinanodonta</taxon>
    </lineage>
</organism>
<sequence length="378" mass="43938">MEKYDKKKTKSSTVPFFIRPHRPIMFPSLSLSRYTKYFCVILFGFFLVELIVLNVFVFYCFWSIKDIIVPFVNARGDSFLDRLASVKTFQSAVELGKDGVFVKFLQETLGRLYIESHPHSPFISDVRCKKESLDLKKEYFNFEKNVSEKYCREHAVPVISFIGLDISHSGEALFIYKRIEQRQSFPFEKIVLDIGANDGFLSSNSFNFIQWGWSAVLVEPLASQLELARKNLARYIDPYRDKKQFVHFVQAVIGPRDGTEKLILTKDIVSMESHIFNEDETISEESRIIEVTSFTVPTLVQKLQLPKRFGILSIDAEGFGNKILHQWINFGSRPAYIIYEDLHEKEPIHATSEFLAEVGYVYLGKRGWNYIYELREGF</sequence>
<dbReference type="Proteomes" id="UP001634394">
    <property type="component" value="Unassembled WGS sequence"/>
</dbReference>
<keyword evidence="1" id="KW-0472">Membrane</keyword>
<comment type="caution">
    <text evidence="3">The sequence shown here is derived from an EMBL/GenBank/DDBJ whole genome shotgun (WGS) entry which is preliminary data.</text>
</comment>